<evidence type="ECO:0000313" key="2">
    <source>
        <dbReference type="EMBL" id="OQR88456.1"/>
    </source>
</evidence>
<feature type="transmembrane region" description="Helical" evidence="1">
    <location>
        <begin position="16"/>
        <end position="36"/>
    </location>
</feature>
<dbReference type="Proteomes" id="UP000243217">
    <property type="component" value="Unassembled WGS sequence"/>
</dbReference>
<accession>A0A1V9YRX5</accession>
<dbReference type="EMBL" id="JNBS01003218">
    <property type="protein sequence ID" value="OQR88456.1"/>
    <property type="molecule type" value="Genomic_DNA"/>
</dbReference>
<feature type="transmembrane region" description="Helical" evidence="1">
    <location>
        <begin position="159"/>
        <end position="177"/>
    </location>
</feature>
<feature type="transmembrane region" description="Helical" evidence="1">
    <location>
        <begin position="189"/>
        <end position="205"/>
    </location>
</feature>
<proteinExistence type="predicted"/>
<dbReference type="AlphaFoldDB" id="A0A1V9YRX5"/>
<evidence type="ECO:0000313" key="3">
    <source>
        <dbReference type="Proteomes" id="UP000243217"/>
    </source>
</evidence>
<keyword evidence="1" id="KW-1133">Transmembrane helix</keyword>
<comment type="caution">
    <text evidence="2">The sequence shown here is derived from an EMBL/GenBank/DDBJ whole genome shotgun (WGS) entry which is preliminary data.</text>
</comment>
<organism evidence="2 3">
    <name type="scientific">Thraustotheca clavata</name>
    <dbReference type="NCBI Taxonomy" id="74557"/>
    <lineage>
        <taxon>Eukaryota</taxon>
        <taxon>Sar</taxon>
        <taxon>Stramenopiles</taxon>
        <taxon>Oomycota</taxon>
        <taxon>Saprolegniomycetes</taxon>
        <taxon>Saprolegniales</taxon>
        <taxon>Achlyaceae</taxon>
        <taxon>Thraustotheca</taxon>
    </lineage>
</organism>
<sequence>MSCIFGQAHCINVTSNLLLCSYAYAVATMFSLYTHVRRTRIKEHGHYSYLVPVRRVRYFPLLLCISFLTRATWFVLVDIHAMQSLDENGVYANVLVFVPWFDLKIDLYPLGVLLWNKLSTLIYVTAFTLLLQFWSDMLAHTKLFRPTSSAIVPVKRRNLLVIANVWMYVIELMLLLTKSFTWETWFFNWDNWYCALIFFALSFTLV</sequence>
<protein>
    <submittedName>
        <fullName evidence="2">Uncharacterized protein</fullName>
    </submittedName>
</protein>
<feature type="transmembrane region" description="Helical" evidence="1">
    <location>
        <begin position="56"/>
        <end position="76"/>
    </location>
</feature>
<gene>
    <name evidence="2" type="ORF">THRCLA_10316</name>
</gene>
<keyword evidence="3" id="KW-1185">Reference proteome</keyword>
<feature type="transmembrane region" description="Helical" evidence="1">
    <location>
        <begin position="120"/>
        <end position="139"/>
    </location>
</feature>
<evidence type="ECO:0000256" key="1">
    <source>
        <dbReference type="SAM" id="Phobius"/>
    </source>
</evidence>
<reference evidence="2 3" key="1">
    <citation type="journal article" date="2014" name="Genome Biol. Evol.">
        <title>The secreted proteins of Achlya hypogyna and Thraustotheca clavata identify the ancestral oomycete secretome and reveal gene acquisitions by horizontal gene transfer.</title>
        <authorList>
            <person name="Misner I."/>
            <person name="Blouin N."/>
            <person name="Leonard G."/>
            <person name="Richards T.A."/>
            <person name="Lane C.E."/>
        </authorList>
    </citation>
    <scope>NUCLEOTIDE SEQUENCE [LARGE SCALE GENOMIC DNA]</scope>
    <source>
        <strain evidence="2 3">ATCC 34112</strain>
    </source>
</reference>
<dbReference type="OrthoDB" id="71158at2759"/>
<keyword evidence="1" id="KW-0812">Transmembrane</keyword>
<name>A0A1V9YRX5_9STRA</name>
<keyword evidence="1" id="KW-0472">Membrane</keyword>